<evidence type="ECO:0000313" key="4">
    <source>
        <dbReference type="EMBL" id="OCC14555.1"/>
    </source>
</evidence>
<dbReference type="AlphaFoldDB" id="A0A1B9F406"/>
<organism evidence="4 5">
    <name type="scientific">Dissulfuribacter thermophilus</name>
    <dbReference type="NCBI Taxonomy" id="1156395"/>
    <lineage>
        <taxon>Bacteria</taxon>
        <taxon>Pseudomonadati</taxon>
        <taxon>Thermodesulfobacteriota</taxon>
        <taxon>Dissulfuribacteria</taxon>
        <taxon>Dissulfuribacterales</taxon>
        <taxon>Dissulfuribacteraceae</taxon>
        <taxon>Dissulfuribacter</taxon>
    </lineage>
</organism>
<keyword evidence="5" id="KW-1185">Reference proteome</keyword>
<dbReference type="PANTHER" id="PTHR43420">
    <property type="entry name" value="ACETYLTRANSFERASE"/>
    <property type="match status" value="1"/>
</dbReference>
<evidence type="ECO:0000313" key="5">
    <source>
        <dbReference type="Proteomes" id="UP000093080"/>
    </source>
</evidence>
<dbReference type="CDD" id="cd04301">
    <property type="entry name" value="NAT_SF"/>
    <property type="match status" value="1"/>
</dbReference>
<dbReference type="GO" id="GO:0016747">
    <property type="term" value="F:acyltransferase activity, transferring groups other than amino-acyl groups"/>
    <property type="evidence" value="ECO:0007669"/>
    <property type="project" value="InterPro"/>
</dbReference>
<dbReference type="Gene3D" id="3.40.630.30">
    <property type="match status" value="1"/>
</dbReference>
<dbReference type="EMBL" id="MAGO01000011">
    <property type="protein sequence ID" value="OCC14555.1"/>
    <property type="molecule type" value="Genomic_DNA"/>
</dbReference>
<accession>A0A1B9F406</accession>
<evidence type="ECO:0000256" key="1">
    <source>
        <dbReference type="ARBA" id="ARBA00022679"/>
    </source>
</evidence>
<protein>
    <recommendedName>
        <fullName evidence="3">N-acetyltransferase domain-containing protein</fullName>
    </recommendedName>
</protein>
<gene>
    <name evidence="4" type="ORF">DBT_2097</name>
</gene>
<sequence>MEDPSCSVIGYIVYQKILDEIYVKKVAVHSQMRKRGIGHFIFFNLFKEAKEDGVFKIVLDCDVTNVEALRFYKDLGFQQVSEANRDGSLRLENKIGAAT</sequence>
<proteinExistence type="predicted"/>
<dbReference type="STRING" id="1156395.DBT_2097"/>
<dbReference type="SUPFAM" id="SSF55729">
    <property type="entry name" value="Acyl-CoA N-acyltransferases (Nat)"/>
    <property type="match status" value="1"/>
</dbReference>
<evidence type="ECO:0000259" key="3">
    <source>
        <dbReference type="PROSITE" id="PS51186"/>
    </source>
</evidence>
<reference evidence="4 5" key="1">
    <citation type="submission" date="2016-06" db="EMBL/GenBank/DDBJ databases">
        <title>Respiratory ammonification of nitrate coupled to the oxidation of elemental sulfur in deep-sea autotrophic thermophilic bacteria.</title>
        <authorList>
            <person name="Slobodkina G.B."/>
            <person name="Mardanov A.V."/>
            <person name="Ravin N.V."/>
            <person name="Frolova A.A."/>
            <person name="Viryasiv M.B."/>
            <person name="Chernyh N.A."/>
            <person name="Bonch-Osmolovskaya E.A."/>
            <person name="Slobodkin A.I."/>
        </authorList>
    </citation>
    <scope>NUCLEOTIDE SEQUENCE [LARGE SCALE GENOMIC DNA]</scope>
    <source>
        <strain evidence="4 5">S69</strain>
    </source>
</reference>
<feature type="domain" description="N-acetyltransferase" evidence="3">
    <location>
        <begin position="1"/>
        <end position="96"/>
    </location>
</feature>
<comment type="caution">
    <text evidence="4">The sequence shown here is derived from an EMBL/GenBank/DDBJ whole genome shotgun (WGS) entry which is preliminary data.</text>
</comment>
<dbReference type="InterPro" id="IPR000182">
    <property type="entry name" value="GNAT_dom"/>
</dbReference>
<dbReference type="Proteomes" id="UP000093080">
    <property type="component" value="Unassembled WGS sequence"/>
</dbReference>
<keyword evidence="2" id="KW-0012">Acyltransferase</keyword>
<dbReference type="InterPro" id="IPR016181">
    <property type="entry name" value="Acyl_CoA_acyltransferase"/>
</dbReference>
<dbReference type="Pfam" id="PF00583">
    <property type="entry name" value="Acetyltransf_1"/>
    <property type="match status" value="1"/>
</dbReference>
<evidence type="ECO:0000256" key="2">
    <source>
        <dbReference type="ARBA" id="ARBA00023315"/>
    </source>
</evidence>
<name>A0A1B9F406_9BACT</name>
<keyword evidence="1" id="KW-0808">Transferase</keyword>
<dbReference type="InterPro" id="IPR050680">
    <property type="entry name" value="YpeA/RimI_acetyltransf"/>
</dbReference>
<dbReference type="PROSITE" id="PS51186">
    <property type="entry name" value="GNAT"/>
    <property type="match status" value="1"/>
</dbReference>